<dbReference type="PANTHER" id="PTHR32234:SF0">
    <property type="entry name" value="THIOL:DISULFIDE INTERCHANGE PROTEIN DSBD"/>
    <property type="match status" value="1"/>
</dbReference>
<evidence type="ECO:0000313" key="2">
    <source>
        <dbReference type="EMBL" id="MBK1727722.1"/>
    </source>
</evidence>
<accession>A0ABS1E9K1</accession>
<dbReference type="InterPro" id="IPR036249">
    <property type="entry name" value="Thioredoxin-like_sf"/>
</dbReference>
<protein>
    <submittedName>
        <fullName evidence="2">Uncharacterized protein</fullName>
    </submittedName>
</protein>
<dbReference type="Pfam" id="PF13899">
    <property type="entry name" value="Thioredoxin_7"/>
    <property type="match status" value="1"/>
</dbReference>
<keyword evidence="3" id="KW-1185">Reference proteome</keyword>
<keyword evidence="1" id="KW-0676">Redox-active center</keyword>
<dbReference type="Gene3D" id="3.40.30.10">
    <property type="entry name" value="Glutaredoxin"/>
    <property type="match status" value="1"/>
</dbReference>
<evidence type="ECO:0000256" key="1">
    <source>
        <dbReference type="ARBA" id="ARBA00023284"/>
    </source>
</evidence>
<dbReference type="InterPro" id="IPR017937">
    <property type="entry name" value="Thioredoxin_CS"/>
</dbReference>
<name>A0ABS1E9K1_9GAMM</name>
<reference evidence="2 3" key="1">
    <citation type="journal article" date="2020" name="Microorganisms">
        <title>Osmotic Adaptation and Compatible Solute Biosynthesis of Phototrophic Bacteria as Revealed from Genome Analyses.</title>
        <authorList>
            <person name="Imhoff J.F."/>
            <person name="Rahn T."/>
            <person name="Kunzel S."/>
            <person name="Keller A."/>
            <person name="Neulinger S.C."/>
        </authorList>
    </citation>
    <scope>NUCLEOTIDE SEQUENCE [LARGE SCALE GENOMIC DNA]</scope>
    <source>
        <strain evidence="2 3">DSM 15116</strain>
    </source>
</reference>
<evidence type="ECO:0000313" key="3">
    <source>
        <dbReference type="Proteomes" id="UP000738126"/>
    </source>
</evidence>
<sequence length="161" mass="17440">MVAVLTAAGGAQWLGAATGATDPLRPWAALTGSPQHAALTDWRAVDGGPEALERALERARQAQRPAVVEITAEWCAYCQKLEARTLPDPRVRRALDGAAKLRVDVTAMTDADRRLMQAHDVYLPPAILFFSAAGEERAEQRVVGFKGPEAFAQRARRALEP</sequence>
<dbReference type="Proteomes" id="UP000738126">
    <property type="component" value="Unassembled WGS sequence"/>
</dbReference>
<organism evidence="2 3">
    <name type="scientific">Halorhodospira neutriphila</name>
    <dbReference type="NCBI Taxonomy" id="168379"/>
    <lineage>
        <taxon>Bacteria</taxon>
        <taxon>Pseudomonadati</taxon>
        <taxon>Pseudomonadota</taxon>
        <taxon>Gammaproteobacteria</taxon>
        <taxon>Chromatiales</taxon>
        <taxon>Ectothiorhodospiraceae</taxon>
        <taxon>Halorhodospira</taxon>
    </lineage>
</organism>
<proteinExistence type="predicted"/>
<comment type="caution">
    <text evidence="2">The sequence shown here is derived from an EMBL/GenBank/DDBJ whole genome shotgun (WGS) entry which is preliminary data.</text>
</comment>
<dbReference type="SUPFAM" id="SSF52833">
    <property type="entry name" value="Thioredoxin-like"/>
    <property type="match status" value="1"/>
</dbReference>
<gene>
    <name evidence="2" type="ORF">CKO13_12030</name>
</gene>
<dbReference type="EMBL" id="NRSH01000246">
    <property type="protein sequence ID" value="MBK1727722.1"/>
    <property type="molecule type" value="Genomic_DNA"/>
</dbReference>
<dbReference type="PROSITE" id="PS00194">
    <property type="entry name" value="THIOREDOXIN_1"/>
    <property type="match status" value="1"/>
</dbReference>
<dbReference type="PANTHER" id="PTHR32234">
    <property type="entry name" value="THIOL:DISULFIDE INTERCHANGE PROTEIN DSBD"/>
    <property type="match status" value="1"/>
</dbReference>